<dbReference type="NCBIfam" id="NF006053">
    <property type="entry name" value="PRK08201.1"/>
    <property type="match status" value="1"/>
</dbReference>
<sequence>MTVNPGTLLPGTALADVQALLRQRAADSVAELVEFASIPSVSAQSRHQPDVLRAAGWLAGRLRQAGLTMVETWPTAGHPAVYAEWLGAPGAPTVLVYGHYDVQPPEPLERWHTPPFTPTVVGDRLYGRGVSDDKAPLLLTVQVADAYLITCGALPVNVKFLFEGEEEVGSAHLGTLVAERAGRLKADFVLSADGGMWSAETPSLTVSARGIAALEFTVRGPAKDLHSGRHGGALHNPLHAMAALVAGLHGADGRVAVPGFYDGVAERTPEQRRELAGLPFSDEAYLAQTGAPSPYGEAGYSTLERQWHRPTLELNGLWGGYTGEGSKTVLPSEAHAKVTCRLVPGQDPERVTRLIEAHLHATLPAGVTLEVRRSGHQARAYGLPPDHLGAQVAREVLAELYGRPPLEVGMGGSIPVLETFLGTLGLDTVFFSFSVGDEDIHAPNEFFRLPRLAQGQDAWARYWWTLAARARG</sequence>
<dbReference type="NCBIfam" id="NF006579">
    <property type="entry name" value="PRK09104.1"/>
    <property type="match status" value="1"/>
</dbReference>
<dbReference type="EMBL" id="JBHSEI010000015">
    <property type="protein sequence ID" value="MFC4640169.1"/>
    <property type="molecule type" value="Genomic_DNA"/>
</dbReference>
<evidence type="ECO:0000256" key="1">
    <source>
        <dbReference type="ARBA" id="ARBA00022670"/>
    </source>
</evidence>
<dbReference type="InterPro" id="IPR002933">
    <property type="entry name" value="Peptidase_M20"/>
</dbReference>
<keyword evidence="2" id="KW-0479">Metal-binding</keyword>
<dbReference type="PANTHER" id="PTHR43270">
    <property type="entry name" value="BETA-ALA-HIS DIPEPTIDASE"/>
    <property type="match status" value="1"/>
</dbReference>
<evidence type="ECO:0000313" key="5">
    <source>
        <dbReference type="EMBL" id="MFC4640169.1"/>
    </source>
</evidence>
<dbReference type="Pfam" id="PF07687">
    <property type="entry name" value="M20_dimer"/>
    <property type="match status" value="1"/>
</dbReference>
<keyword evidence="5" id="KW-0224">Dipeptidase</keyword>
<evidence type="ECO:0000259" key="4">
    <source>
        <dbReference type="Pfam" id="PF07687"/>
    </source>
</evidence>
<evidence type="ECO:0000256" key="3">
    <source>
        <dbReference type="ARBA" id="ARBA00022801"/>
    </source>
</evidence>
<feature type="domain" description="Peptidase M20 dimerisation" evidence="4">
    <location>
        <begin position="208"/>
        <end position="365"/>
    </location>
</feature>
<gene>
    <name evidence="5" type="ORF">ACFO0D_17715</name>
</gene>
<dbReference type="EC" id="3.4.13.-" evidence="5"/>
<dbReference type="RefSeq" id="WP_380063154.1">
    <property type="nucleotide sequence ID" value="NZ_JBHSEI010000015.1"/>
</dbReference>
<protein>
    <submittedName>
        <fullName evidence="5">Dipeptidase</fullName>
        <ecNumber evidence="5">3.4.13.-</ecNumber>
    </submittedName>
</protein>
<comment type="caution">
    <text evidence="5">The sequence shown here is derived from an EMBL/GenBank/DDBJ whole genome shotgun (WGS) entry which is preliminary data.</text>
</comment>
<dbReference type="Gene3D" id="3.30.70.360">
    <property type="match status" value="1"/>
</dbReference>
<proteinExistence type="predicted"/>
<dbReference type="InterPro" id="IPR011650">
    <property type="entry name" value="Peptidase_M20_dimer"/>
</dbReference>
<keyword evidence="6" id="KW-1185">Reference proteome</keyword>
<keyword evidence="1" id="KW-0645">Protease</keyword>
<dbReference type="Pfam" id="PF01546">
    <property type="entry name" value="Peptidase_M20"/>
    <property type="match status" value="1"/>
</dbReference>
<name>A0ABV9ICW1_9DEIO</name>
<organism evidence="5 6">
    <name type="scientific">Deinococcus hohokamensis</name>
    <dbReference type="NCBI Taxonomy" id="309883"/>
    <lineage>
        <taxon>Bacteria</taxon>
        <taxon>Thermotogati</taxon>
        <taxon>Deinococcota</taxon>
        <taxon>Deinococci</taxon>
        <taxon>Deinococcales</taxon>
        <taxon>Deinococcaceae</taxon>
        <taxon>Deinococcus</taxon>
    </lineage>
</organism>
<accession>A0ABV9ICW1</accession>
<evidence type="ECO:0000313" key="6">
    <source>
        <dbReference type="Proteomes" id="UP001595952"/>
    </source>
</evidence>
<dbReference type="SUPFAM" id="SSF53187">
    <property type="entry name" value="Zn-dependent exopeptidases"/>
    <property type="match status" value="1"/>
</dbReference>
<keyword evidence="3 5" id="KW-0378">Hydrolase</keyword>
<dbReference type="Proteomes" id="UP001595952">
    <property type="component" value="Unassembled WGS sequence"/>
</dbReference>
<evidence type="ECO:0000256" key="2">
    <source>
        <dbReference type="ARBA" id="ARBA00022723"/>
    </source>
</evidence>
<dbReference type="GO" id="GO:0016805">
    <property type="term" value="F:dipeptidase activity"/>
    <property type="evidence" value="ECO:0007669"/>
    <property type="project" value="UniProtKB-KW"/>
</dbReference>
<reference evidence="6" key="1">
    <citation type="journal article" date="2019" name="Int. J. Syst. Evol. Microbiol.">
        <title>The Global Catalogue of Microorganisms (GCM) 10K type strain sequencing project: providing services to taxonomists for standard genome sequencing and annotation.</title>
        <authorList>
            <consortium name="The Broad Institute Genomics Platform"/>
            <consortium name="The Broad Institute Genome Sequencing Center for Infectious Disease"/>
            <person name="Wu L."/>
            <person name="Ma J."/>
        </authorList>
    </citation>
    <scope>NUCLEOTIDE SEQUENCE [LARGE SCALE GENOMIC DNA]</scope>
    <source>
        <strain evidence="6">CCUG 55995</strain>
    </source>
</reference>
<dbReference type="Gene3D" id="3.40.630.10">
    <property type="entry name" value="Zn peptidases"/>
    <property type="match status" value="1"/>
</dbReference>
<dbReference type="InterPro" id="IPR051458">
    <property type="entry name" value="Cyt/Met_Dipeptidase"/>
</dbReference>
<dbReference type="PANTHER" id="PTHR43270:SF12">
    <property type="entry name" value="SUCCINYL-DIAMINOPIMELATE DESUCCINYLASE"/>
    <property type="match status" value="1"/>
</dbReference>